<dbReference type="AlphaFoldDB" id="A0A914QGI1"/>
<evidence type="ECO:0000313" key="3">
    <source>
        <dbReference type="Proteomes" id="UP000887578"/>
    </source>
</evidence>
<keyword evidence="2" id="KW-0677">Repeat</keyword>
<dbReference type="SUPFAM" id="SSF50978">
    <property type="entry name" value="WD40 repeat-like"/>
    <property type="match status" value="1"/>
</dbReference>
<proteinExistence type="predicted"/>
<dbReference type="InterPro" id="IPR001680">
    <property type="entry name" value="WD40_rpt"/>
</dbReference>
<dbReference type="InterPro" id="IPR015943">
    <property type="entry name" value="WD40/YVTN_repeat-like_dom_sf"/>
</dbReference>
<dbReference type="SMART" id="SM00320">
    <property type="entry name" value="WD40"/>
    <property type="match status" value="2"/>
</dbReference>
<dbReference type="Proteomes" id="UP000887578">
    <property type="component" value="Unplaced"/>
</dbReference>
<dbReference type="Gene3D" id="2.130.10.10">
    <property type="entry name" value="YVTN repeat-like/Quinoprotein amine dehydrogenase"/>
    <property type="match status" value="2"/>
</dbReference>
<dbReference type="WBParaSite" id="PDA_v2.g26375.t1">
    <property type="protein sequence ID" value="PDA_v2.g26375.t1"/>
    <property type="gene ID" value="PDA_v2.g26375"/>
</dbReference>
<dbReference type="PANTHER" id="PTHR19857">
    <property type="entry name" value="MITOCHONDRIAL DIVISION PROTEIN 1-RELATED"/>
    <property type="match status" value="1"/>
</dbReference>
<evidence type="ECO:0000313" key="4">
    <source>
        <dbReference type="WBParaSite" id="PDA_v2.g26375.t1"/>
    </source>
</evidence>
<evidence type="ECO:0000256" key="2">
    <source>
        <dbReference type="ARBA" id="ARBA00022737"/>
    </source>
</evidence>
<dbReference type="PANTHER" id="PTHR19857:SF8">
    <property type="entry name" value="ANGIO-ASSOCIATED MIGRATORY CELL PROTEIN"/>
    <property type="match status" value="1"/>
</dbReference>
<dbReference type="InterPro" id="IPR036322">
    <property type="entry name" value="WD40_repeat_dom_sf"/>
</dbReference>
<accession>A0A914QGI1</accession>
<dbReference type="InterPro" id="IPR051179">
    <property type="entry name" value="WD_repeat_multifunction"/>
</dbReference>
<evidence type="ECO:0000256" key="1">
    <source>
        <dbReference type="ARBA" id="ARBA00022574"/>
    </source>
</evidence>
<reference evidence="4" key="1">
    <citation type="submission" date="2022-11" db="UniProtKB">
        <authorList>
            <consortium name="WormBaseParasite"/>
        </authorList>
    </citation>
    <scope>IDENTIFICATION</scope>
</reference>
<organism evidence="3 4">
    <name type="scientific">Panagrolaimus davidi</name>
    <dbReference type="NCBI Taxonomy" id="227884"/>
    <lineage>
        <taxon>Eukaryota</taxon>
        <taxon>Metazoa</taxon>
        <taxon>Ecdysozoa</taxon>
        <taxon>Nematoda</taxon>
        <taxon>Chromadorea</taxon>
        <taxon>Rhabditida</taxon>
        <taxon>Tylenchina</taxon>
        <taxon>Panagrolaimomorpha</taxon>
        <taxon>Panagrolaimoidea</taxon>
        <taxon>Panagrolaimidae</taxon>
        <taxon>Panagrolaimus</taxon>
    </lineage>
</organism>
<protein>
    <submittedName>
        <fullName evidence="4">Uncharacterized protein</fullName>
    </submittedName>
</protein>
<dbReference type="Pfam" id="PF00400">
    <property type="entry name" value="WD40"/>
    <property type="match status" value="2"/>
</dbReference>
<sequence>MEEENADVSDNGDFEMEDEGRFYEEDPNAVLETSYLITRVHQQDAVSVAISPSGKYVATGGCDETALLFKSLQNLKLPFMVYKASDTVQELAFDRHENFLGYISGEDVNVIDLGNFIRPRTLCLGSPVSLITWNPGVQGSYDVYDYFLAVLPETKYVAKILVGKDEISALEGFYFAGETPTNIKMVPNNVLCLITFNNGLILMFNVERRNQVGSLNMKAPIHSMSLGIFNSFVVGLSTGKVTVCSFADDGRMKAVNQLGEEKIEPIPVEAICLSRVPSRPFLALATLGGDIEIHDMNTVNGLRFKYSVGEISILTLAFDDDVNKLYAGSYDGTFYVFDVHSDKLLDVYYSRGKVNTFGFAMCPVYSGRMLACSVSSKGDLRYFLDPFPRESIKCDKILTNK</sequence>
<keyword evidence="3" id="KW-1185">Reference proteome</keyword>
<keyword evidence="1" id="KW-0853">WD repeat</keyword>
<name>A0A914QGI1_9BILA</name>